<dbReference type="RefSeq" id="WP_377052521.1">
    <property type="nucleotide sequence ID" value="NZ_JBHLVZ010000058.1"/>
</dbReference>
<keyword evidence="1" id="KW-0732">Signal</keyword>
<feature type="signal peptide" evidence="1">
    <location>
        <begin position="1"/>
        <end position="22"/>
    </location>
</feature>
<evidence type="ECO:0000313" key="3">
    <source>
        <dbReference type="EMBL" id="MFC0387253.1"/>
    </source>
</evidence>
<evidence type="ECO:0000259" key="2">
    <source>
        <dbReference type="Pfam" id="PF07589"/>
    </source>
</evidence>
<protein>
    <submittedName>
        <fullName evidence="3">PEP-CTERM sorting domain-containing protein</fullName>
    </submittedName>
</protein>
<gene>
    <name evidence="3" type="ORF">ACFFIC_17130</name>
</gene>
<organism evidence="3 4">
    <name type="scientific">Muricoccus vinaceus</name>
    <dbReference type="NCBI Taxonomy" id="424704"/>
    <lineage>
        <taxon>Bacteria</taxon>
        <taxon>Pseudomonadati</taxon>
        <taxon>Pseudomonadota</taxon>
        <taxon>Alphaproteobacteria</taxon>
        <taxon>Acetobacterales</taxon>
        <taxon>Roseomonadaceae</taxon>
        <taxon>Muricoccus</taxon>
    </lineage>
</organism>
<name>A0ABV6IXA7_9PROT</name>
<dbReference type="InterPro" id="IPR013424">
    <property type="entry name" value="Ice-binding_C"/>
</dbReference>
<dbReference type="Pfam" id="PF07589">
    <property type="entry name" value="PEP-CTERM"/>
    <property type="match status" value="1"/>
</dbReference>
<proteinExistence type="predicted"/>
<feature type="chain" id="PRO_5046594511" evidence="1">
    <location>
        <begin position="23"/>
        <end position="236"/>
    </location>
</feature>
<accession>A0ABV6IXA7</accession>
<reference evidence="3 4" key="1">
    <citation type="submission" date="2024-09" db="EMBL/GenBank/DDBJ databases">
        <authorList>
            <person name="Sun Q."/>
            <person name="Mori K."/>
        </authorList>
    </citation>
    <scope>NUCLEOTIDE SEQUENCE [LARGE SCALE GENOMIC DNA]</scope>
    <source>
        <strain evidence="3 4">CCM 7468</strain>
    </source>
</reference>
<dbReference type="NCBIfam" id="TIGR02595">
    <property type="entry name" value="PEP_CTERM"/>
    <property type="match status" value="1"/>
</dbReference>
<evidence type="ECO:0000313" key="4">
    <source>
        <dbReference type="Proteomes" id="UP001589789"/>
    </source>
</evidence>
<evidence type="ECO:0000256" key="1">
    <source>
        <dbReference type="SAM" id="SignalP"/>
    </source>
</evidence>
<keyword evidence="4" id="KW-1185">Reference proteome</keyword>
<comment type="caution">
    <text evidence="3">The sequence shown here is derived from an EMBL/GenBank/DDBJ whole genome shotgun (WGS) entry which is preliminary data.</text>
</comment>
<sequence length="236" mass="23665">MRKLLLAATALLAIGAATQAQAAPDLSARIFEDGNLITGSAVTSTTGTLFVSSSTSNFSFLSALTLGFPQVAQPALDVQTTSISSLASFTGTHTITFEVTQTGLDSSSAGAPLAALASSFTANFLINGSAVSNVTIASYVDANNTAFSTSQLLASRTYTNGPTNASGALLANPTLDGSLFSETVVITATFTGAGASLNASAQIVAVPEPASLALFGMGLLGMGLVKRRRDGANLSA</sequence>
<dbReference type="EMBL" id="JBHLVZ010000058">
    <property type="protein sequence ID" value="MFC0387253.1"/>
    <property type="molecule type" value="Genomic_DNA"/>
</dbReference>
<feature type="domain" description="Ice-binding protein C-terminal" evidence="2">
    <location>
        <begin position="205"/>
        <end position="228"/>
    </location>
</feature>
<dbReference type="Proteomes" id="UP001589789">
    <property type="component" value="Unassembled WGS sequence"/>
</dbReference>